<keyword evidence="5" id="KW-1185">Reference proteome</keyword>
<evidence type="ECO:0000256" key="2">
    <source>
        <dbReference type="ARBA" id="ARBA00022679"/>
    </source>
</evidence>
<dbReference type="Proteomes" id="UP000287361">
    <property type="component" value="Unassembled WGS sequence"/>
</dbReference>
<dbReference type="SUPFAM" id="SSF53335">
    <property type="entry name" value="S-adenosyl-L-methionine-dependent methyltransferases"/>
    <property type="match status" value="1"/>
</dbReference>
<protein>
    <submittedName>
        <fullName evidence="4">Uncharacterized protein</fullName>
    </submittedName>
</protein>
<reference evidence="4 5" key="1">
    <citation type="submission" date="2018-10" db="EMBL/GenBank/DDBJ databases">
        <title>Draft Genome Sequence of Anaerotignum sp. KCTC 15736.</title>
        <authorList>
            <person name="Choi S.H."/>
            <person name="Kim J.S."/>
            <person name="Kang S.W."/>
            <person name="Lee J.S."/>
            <person name="Park S.H."/>
        </authorList>
    </citation>
    <scope>NUCLEOTIDE SEQUENCE [LARGE SCALE GENOMIC DNA]</scope>
    <source>
        <strain evidence="4 5">KCTC 15736</strain>
    </source>
</reference>
<proteinExistence type="predicted"/>
<dbReference type="InterPro" id="IPR029063">
    <property type="entry name" value="SAM-dependent_MTases_sf"/>
</dbReference>
<dbReference type="Pfam" id="PF00145">
    <property type="entry name" value="DNA_methylase"/>
    <property type="match status" value="1"/>
</dbReference>
<comment type="caution">
    <text evidence="4">The sequence shown here is derived from an EMBL/GenBank/DDBJ whole genome shotgun (WGS) entry which is preliminary data.</text>
</comment>
<dbReference type="EMBL" id="BHVZ01000001">
    <property type="protein sequence ID" value="GCB29256.1"/>
    <property type="molecule type" value="Genomic_DNA"/>
</dbReference>
<evidence type="ECO:0000313" key="4">
    <source>
        <dbReference type="EMBL" id="GCB29256.1"/>
    </source>
</evidence>
<accession>A0A401LCF9</accession>
<name>A0A401LCF9_9FIRM</name>
<evidence type="ECO:0000256" key="3">
    <source>
        <dbReference type="ARBA" id="ARBA00022747"/>
    </source>
</evidence>
<dbReference type="InterPro" id="IPR001525">
    <property type="entry name" value="C5_MeTfrase"/>
</dbReference>
<keyword evidence="1" id="KW-0489">Methyltransferase</keyword>
<organism evidence="4 5">
    <name type="scientific">Anaerotignum faecicola</name>
    <dbReference type="NCBI Taxonomy" id="2358141"/>
    <lineage>
        <taxon>Bacteria</taxon>
        <taxon>Bacillati</taxon>
        <taxon>Bacillota</taxon>
        <taxon>Clostridia</taxon>
        <taxon>Lachnospirales</taxon>
        <taxon>Anaerotignaceae</taxon>
        <taxon>Anaerotignum</taxon>
    </lineage>
</organism>
<sequence length="134" mass="14829">MSVERSNISPTLRSQTHGNLPIIAAMSQSPPAMVSAGFRYKAGSAAGSIGYQEELAPTLMAYQPCGALVAQPERKYIVRRLTPMECERLQGFPDGWTAYDFEHGIISDSKRYEMLGNSVYWDKAIMLMMGTKMA</sequence>
<evidence type="ECO:0000313" key="5">
    <source>
        <dbReference type="Proteomes" id="UP000287361"/>
    </source>
</evidence>
<keyword evidence="3" id="KW-0680">Restriction system</keyword>
<dbReference type="GO" id="GO:0008168">
    <property type="term" value="F:methyltransferase activity"/>
    <property type="evidence" value="ECO:0007669"/>
    <property type="project" value="UniProtKB-KW"/>
</dbReference>
<keyword evidence="2" id="KW-0808">Transferase</keyword>
<evidence type="ECO:0000256" key="1">
    <source>
        <dbReference type="ARBA" id="ARBA00022603"/>
    </source>
</evidence>
<dbReference type="Gene3D" id="3.90.120.10">
    <property type="entry name" value="DNA Methylase, subunit A, domain 2"/>
    <property type="match status" value="1"/>
</dbReference>
<dbReference type="AlphaFoldDB" id="A0A401LCF9"/>
<dbReference type="GO" id="GO:0009307">
    <property type="term" value="P:DNA restriction-modification system"/>
    <property type="evidence" value="ECO:0007669"/>
    <property type="project" value="UniProtKB-KW"/>
</dbReference>
<dbReference type="GO" id="GO:0032259">
    <property type="term" value="P:methylation"/>
    <property type="evidence" value="ECO:0007669"/>
    <property type="project" value="UniProtKB-KW"/>
</dbReference>
<gene>
    <name evidence="4" type="ORF">KGMB03357_09170</name>
</gene>